<dbReference type="InterPro" id="IPR036365">
    <property type="entry name" value="PGBD-like_sf"/>
</dbReference>
<evidence type="ECO:0000259" key="2">
    <source>
        <dbReference type="Pfam" id="PF01471"/>
    </source>
</evidence>
<name>A0A4Q5IZP7_9ACTN</name>
<evidence type="ECO:0000313" key="3">
    <source>
        <dbReference type="EMBL" id="RYU11672.1"/>
    </source>
</evidence>
<dbReference type="InterPro" id="IPR036366">
    <property type="entry name" value="PGBDSf"/>
</dbReference>
<dbReference type="OrthoDB" id="9787225at2"/>
<feature type="domain" description="Peptidoglycan binding-like" evidence="2">
    <location>
        <begin position="216"/>
        <end position="267"/>
    </location>
</feature>
<proteinExistence type="predicted"/>
<feature type="region of interest" description="Disordered" evidence="1">
    <location>
        <begin position="352"/>
        <end position="382"/>
    </location>
</feature>
<feature type="compositionally biased region" description="Polar residues" evidence="1">
    <location>
        <begin position="124"/>
        <end position="138"/>
    </location>
</feature>
<dbReference type="InterPro" id="IPR002477">
    <property type="entry name" value="Peptidoglycan-bd-like"/>
</dbReference>
<keyword evidence="4" id="KW-1185">Reference proteome</keyword>
<dbReference type="SUPFAM" id="SSF47090">
    <property type="entry name" value="PGBD-like"/>
    <property type="match status" value="2"/>
</dbReference>
<comment type="caution">
    <text evidence="3">The sequence shown here is derived from an EMBL/GenBank/DDBJ whole genome shotgun (WGS) entry which is preliminary data.</text>
</comment>
<protein>
    <submittedName>
        <fullName evidence="3">Peptidoglycan-binding protein</fullName>
    </submittedName>
</protein>
<accession>A0A4Q5IZP7</accession>
<dbReference type="AlphaFoldDB" id="A0A4Q5IZP7"/>
<organism evidence="3 4">
    <name type="scientific">Nocardioides iriomotensis</name>
    <dbReference type="NCBI Taxonomy" id="715784"/>
    <lineage>
        <taxon>Bacteria</taxon>
        <taxon>Bacillati</taxon>
        <taxon>Actinomycetota</taxon>
        <taxon>Actinomycetes</taxon>
        <taxon>Propionibacteriales</taxon>
        <taxon>Nocardioidaceae</taxon>
        <taxon>Nocardioides</taxon>
    </lineage>
</organism>
<dbReference type="Proteomes" id="UP000291189">
    <property type="component" value="Unassembled WGS sequence"/>
</dbReference>
<evidence type="ECO:0000256" key="1">
    <source>
        <dbReference type="SAM" id="MobiDB-lite"/>
    </source>
</evidence>
<dbReference type="Pfam" id="PF01471">
    <property type="entry name" value="PG_binding_1"/>
    <property type="match status" value="2"/>
</dbReference>
<dbReference type="EMBL" id="SDPU01000023">
    <property type="protein sequence ID" value="RYU11672.1"/>
    <property type="molecule type" value="Genomic_DNA"/>
</dbReference>
<feature type="domain" description="Peptidoglycan binding-like" evidence="2">
    <location>
        <begin position="287"/>
        <end position="338"/>
    </location>
</feature>
<reference evidence="3 4" key="1">
    <citation type="submission" date="2019-01" db="EMBL/GenBank/DDBJ databases">
        <title>Nocardioides guangzhouensis sp. nov., an actinobacterium isolated from soil.</title>
        <authorList>
            <person name="Fu Y."/>
            <person name="Cai Y."/>
            <person name="Lin Z."/>
            <person name="Chen P."/>
        </authorList>
    </citation>
    <scope>NUCLEOTIDE SEQUENCE [LARGE SCALE GENOMIC DNA]</scope>
    <source>
        <strain evidence="3 4">NBRC 105384</strain>
    </source>
</reference>
<dbReference type="Gene3D" id="1.10.101.10">
    <property type="entry name" value="PGBD-like superfamily/PGBD"/>
    <property type="match status" value="2"/>
</dbReference>
<evidence type="ECO:0000313" key="4">
    <source>
        <dbReference type="Proteomes" id="UP000291189"/>
    </source>
</evidence>
<gene>
    <name evidence="3" type="ORF">ETU37_13780</name>
</gene>
<feature type="compositionally biased region" description="Low complexity" evidence="1">
    <location>
        <begin position="363"/>
        <end position="382"/>
    </location>
</feature>
<feature type="region of interest" description="Disordered" evidence="1">
    <location>
        <begin position="117"/>
        <end position="142"/>
    </location>
</feature>
<sequence>MAIALSAAGCGSGDPEQQVQRAEAQVTLKQQALTDARSAFEEASSAFCGSSRSYVVALDRYGDILHSTAPTVGDVRDAGTDLAAPGGEALAAAETAVDAHQGVADAEQDLADAKAALKRAKNGQKATNSNATPESEPSASPLVPASTVNQVEAAEADLDAAVNAVTDSTPLAQATRELNAAAVALEVAWMGLVVDAGCLTPEEEQQAQAAVHDYTKRLQQSLEQAGYYDGPVDGAYGPATVEAVESVQREHDLPVTGAVDKATQAALQSDLSKAGGAAAQEAVASTAAVQQTLKLAGYWDGPVDGEWTPELTEALTRFQKELGVKQTGAVDPATLAALEEAIATAGQVLADIRDAVPSPEPSPSAASTTTGSPSTSPSDGTG</sequence>